<dbReference type="GO" id="GO:0000400">
    <property type="term" value="F:four-way junction DNA binding"/>
    <property type="evidence" value="ECO:0007669"/>
    <property type="project" value="UniProtKB-UniRule"/>
</dbReference>
<evidence type="ECO:0000256" key="3">
    <source>
        <dbReference type="ARBA" id="ARBA00023125"/>
    </source>
</evidence>
<comment type="similarity">
    <text evidence="6">Belongs to the RuvA family.</text>
</comment>
<feature type="domain" description="Helix-hairpin-helix DNA-binding motif class 1" evidence="7">
    <location>
        <begin position="113"/>
        <end position="132"/>
    </location>
</feature>
<comment type="domain">
    <text evidence="6">Has three domains with a flexible linker between the domains II and III and assumes an 'L' shape. Domain III is highly mobile and contacts RuvB.</text>
</comment>
<evidence type="ECO:0000256" key="6">
    <source>
        <dbReference type="HAMAP-Rule" id="MF_00031"/>
    </source>
</evidence>
<proteinExistence type="inferred from homology"/>
<keyword evidence="4 6" id="KW-0233">DNA recombination</keyword>
<evidence type="ECO:0000256" key="2">
    <source>
        <dbReference type="ARBA" id="ARBA00022763"/>
    </source>
</evidence>
<dbReference type="GO" id="GO:0009378">
    <property type="term" value="F:four-way junction helicase activity"/>
    <property type="evidence" value="ECO:0007669"/>
    <property type="project" value="InterPro"/>
</dbReference>
<comment type="subunit">
    <text evidence="6">Homotetramer. Forms an RuvA(8)-RuvB(12)-Holliday junction (HJ) complex. HJ DNA is sandwiched between 2 RuvA tetramers; dsDNA enters through RuvA and exits via RuvB. An RuvB hexamer assembles on each DNA strand where it exits the tetramer. Each RuvB hexamer is contacted by two RuvA subunits (via domain III) on 2 adjacent RuvB subunits; this complex drives branch migration. In the full resolvosome a probable DNA-RuvA(4)-RuvB(12)-RuvC(2) complex forms which resolves the HJ.</text>
</comment>
<dbReference type="Gene3D" id="2.40.50.140">
    <property type="entry name" value="Nucleic acid-binding proteins"/>
    <property type="match status" value="1"/>
</dbReference>
<keyword evidence="8" id="KW-0378">Hydrolase</keyword>
<dbReference type="Gene3D" id="1.10.150.20">
    <property type="entry name" value="5' to 3' exonuclease, C-terminal subdomain"/>
    <property type="match status" value="1"/>
</dbReference>
<dbReference type="RefSeq" id="WP_045055496.1">
    <property type="nucleotide sequence ID" value="NZ_CAWMDP010000001.1"/>
</dbReference>
<comment type="caution">
    <text evidence="6">Lacks conserved residue(s) required for the propagation of feature annotation.</text>
</comment>
<keyword evidence="9" id="KW-1185">Reference proteome</keyword>
<dbReference type="Pfam" id="PF07499">
    <property type="entry name" value="RuvA_C"/>
    <property type="match status" value="1"/>
</dbReference>
<keyword evidence="2 6" id="KW-0227">DNA damage</keyword>
<protein>
    <recommendedName>
        <fullName evidence="6">Holliday junction branch migration complex subunit RuvA</fullName>
    </recommendedName>
</protein>
<feature type="domain" description="Helix-hairpin-helix DNA-binding motif class 1" evidence="7">
    <location>
        <begin position="78"/>
        <end position="97"/>
    </location>
</feature>
<dbReference type="InterPro" id="IPR000085">
    <property type="entry name" value="RuvA"/>
</dbReference>
<keyword evidence="1 6" id="KW-0963">Cytoplasm</keyword>
<dbReference type="Proteomes" id="UP000032452">
    <property type="component" value="Unassembled WGS sequence"/>
</dbReference>
<comment type="subcellular location">
    <subcellularLocation>
        <location evidence="6">Cytoplasm</location>
    </subcellularLocation>
</comment>
<comment type="function">
    <text evidence="6">The RuvA-RuvB-RuvC complex processes Holliday junction (HJ) DNA during genetic recombination and DNA repair, while the RuvA-RuvB complex plays an important role in the rescue of blocked DNA replication forks via replication fork reversal (RFR). RuvA specifically binds to HJ cruciform DNA, conferring on it an open structure. The RuvB hexamer acts as an ATP-dependent pump, pulling dsDNA into and through the RuvAB complex. HJ branch migration allows RuvC to scan DNA until it finds its consensus sequence, where it cleaves and resolves the cruciform DNA.</text>
</comment>
<dbReference type="STRING" id="1618023.UH38_15030"/>
<dbReference type="SMART" id="SM00278">
    <property type="entry name" value="HhH1"/>
    <property type="match status" value="2"/>
</dbReference>
<gene>
    <name evidence="6" type="primary">ruvA</name>
    <name evidence="8" type="ORF">UH38_15030</name>
</gene>
<dbReference type="GO" id="GO:0006281">
    <property type="term" value="P:DNA repair"/>
    <property type="evidence" value="ECO:0007669"/>
    <property type="project" value="UniProtKB-UniRule"/>
</dbReference>
<evidence type="ECO:0000313" key="8">
    <source>
        <dbReference type="EMBL" id="KJH70908.1"/>
    </source>
</evidence>
<dbReference type="InterPro" id="IPR012340">
    <property type="entry name" value="NA-bd_OB-fold"/>
</dbReference>
<dbReference type="PATRIC" id="fig|1618023.3.peg.13"/>
<dbReference type="GO" id="GO:0005524">
    <property type="term" value="F:ATP binding"/>
    <property type="evidence" value="ECO:0007669"/>
    <property type="project" value="InterPro"/>
</dbReference>
<evidence type="ECO:0000313" key="9">
    <source>
        <dbReference type="Proteomes" id="UP000032452"/>
    </source>
</evidence>
<dbReference type="HAMAP" id="MF_00031">
    <property type="entry name" value="DNA_HJ_migration_RuvA"/>
    <property type="match status" value="1"/>
</dbReference>
<dbReference type="InterPro" id="IPR003583">
    <property type="entry name" value="Hlx-hairpin-Hlx_DNA-bd_motif"/>
</dbReference>
<keyword evidence="8" id="KW-0067">ATP-binding</keyword>
<keyword evidence="3 6" id="KW-0238">DNA-binding</keyword>
<dbReference type="SUPFAM" id="SSF50249">
    <property type="entry name" value="Nucleic acid-binding proteins"/>
    <property type="match status" value="1"/>
</dbReference>
<reference evidence="8 9" key="1">
    <citation type="submission" date="2015-02" db="EMBL/GenBank/DDBJ databases">
        <title>Draft genome of a novel marine cyanobacterium (Chroococcales) isolated from South Atlantic Ocean.</title>
        <authorList>
            <person name="Rigonato J."/>
            <person name="Alvarenga D.O."/>
            <person name="Branco L.H."/>
            <person name="Varani A.M."/>
            <person name="Brandini F.P."/>
            <person name="Fiore M.F."/>
        </authorList>
    </citation>
    <scope>NUCLEOTIDE SEQUENCE [LARGE SCALE GENOMIC DNA]</scope>
    <source>
        <strain evidence="8 9">CENA595</strain>
    </source>
</reference>
<dbReference type="GO" id="GO:0009379">
    <property type="term" value="C:Holliday junction helicase complex"/>
    <property type="evidence" value="ECO:0007669"/>
    <property type="project" value="InterPro"/>
</dbReference>
<dbReference type="GO" id="GO:0005737">
    <property type="term" value="C:cytoplasm"/>
    <property type="evidence" value="ECO:0007669"/>
    <property type="project" value="UniProtKB-SubCell"/>
</dbReference>
<sequence>MISYLKGIVAGVSKSSNNRVILTLEVNSCGYDLQITTRLMQQLPPVGETAQVFTHLQIREEQPLLYGFGTLAERDLFRQLTSVSGIGTASAIALLDTLPLPDLVQAIVTSNTQLLIQTPGVGGKTAERLCLELKKKLADWTNIPGLVAPTDGPAPAILEDVQMTLLALGYTASEVSGALQAVSQQVGLTKNSNAEDWIRQAIAHLSGS</sequence>
<dbReference type="InterPro" id="IPR036267">
    <property type="entry name" value="RuvA_C_sf"/>
</dbReference>
<name>A0A0D8ZQ22_9CYAN</name>
<keyword evidence="5 6" id="KW-0234">DNA repair</keyword>
<keyword evidence="8" id="KW-0547">Nucleotide-binding</keyword>
<dbReference type="GO" id="GO:0006310">
    <property type="term" value="P:DNA recombination"/>
    <property type="evidence" value="ECO:0007669"/>
    <property type="project" value="UniProtKB-UniRule"/>
</dbReference>
<dbReference type="SUPFAM" id="SSF47781">
    <property type="entry name" value="RuvA domain 2-like"/>
    <property type="match status" value="1"/>
</dbReference>
<dbReference type="InterPro" id="IPR011114">
    <property type="entry name" value="RuvA_C"/>
</dbReference>
<keyword evidence="8" id="KW-0347">Helicase</keyword>
<dbReference type="CDD" id="cd14332">
    <property type="entry name" value="UBA_RuvA_C"/>
    <property type="match status" value="1"/>
</dbReference>
<dbReference type="NCBIfam" id="TIGR00084">
    <property type="entry name" value="ruvA"/>
    <property type="match status" value="1"/>
</dbReference>
<dbReference type="InterPro" id="IPR010994">
    <property type="entry name" value="RuvA_2-like"/>
</dbReference>
<dbReference type="InterPro" id="IPR013849">
    <property type="entry name" value="DNA_helicase_Holl-junc_RuvA_I"/>
</dbReference>
<dbReference type="SUPFAM" id="SSF46929">
    <property type="entry name" value="DNA helicase RuvA subunit, C-terminal domain"/>
    <property type="match status" value="1"/>
</dbReference>
<evidence type="ECO:0000259" key="7">
    <source>
        <dbReference type="SMART" id="SM00278"/>
    </source>
</evidence>
<dbReference type="OrthoDB" id="5293449at2"/>
<dbReference type="EMBL" id="JYON01000016">
    <property type="protein sequence ID" value="KJH70908.1"/>
    <property type="molecule type" value="Genomic_DNA"/>
</dbReference>
<dbReference type="GO" id="GO:0048476">
    <property type="term" value="C:Holliday junction resolvase complex"/>
    <property type="evidence" value="ECO:0007669"/>
    <property type="project" value="UniProtKB-UniRule"/>
</dbReference>
<accession>A0A0D8ZQ22</accession>
<evidence type="ECO:0000256" key="4">
    <source>
        <dbReference type="ARBA" id="ARBA00023172"/>
    </source>
</evidence>
<dbReference type="Pfam" id="PF14520">
    <property type="entry name" value="HHH_5"/>
    <property type="match status" value="1"/>
</dbReference>
<comment type="caution">
    <text evidence="8">The sequence shown here is derived from an EMBL/GenBank/DDBJ whole genome shotgun (WGS) entry which is preliminary data.</text>
</comment>
<evidence type="ECO:0000256" key="1">
    <source>
        <dbReference type="ARBA" id="ARBA00022490"/>
    </source>
</evidence>
<organism evidence="8 9">
    <name type="scientific">Aliterella atlantica CENA595</name>
    <dbReference type="NCBI Taxonomy" id="1618023"/>
    <lineage>
        <taxon>Bacteria</taxon>
        <taxon>Bacillati</taxon>
        <taxon>Cyanobacteriota</taxon>
        <taxon>Cyanophyceae</taxon>
        <taxon>Chroococcidiopsidales</taxon>
        <taxon>Aliterellaceae</taxon>
        <taxon>Aliterella</taxon>
    </lineage>
</organism>
<dbReference type="AlphaFoldDB" id="A0A0D8ZQ22"/>
<evidence type="ECO:0000256" key="5">
    <source>
        <dbReference type="ARBA" id="ARBA00023204"/>
    </source>
</evidence>
<feature type="region of interest" description="Domain III" evidence="6">
    <location>
        <begin position="158"/>
        <end position="208"/>
    </location>
</feature>
<dbReference type="Pfam" id="PF01330">
    <property type="entry name" value="RuvA_N"/>
    <property type="match status" value="1"/>
</dbReference>